<keyword evidence="2" id="KW-1185">Reference proteome</keyword>
<proteinExistence type="predicted"/>
<gene>
    <name evidence="1" type="ORF">HMPREF1120_01941</name>
</gene>
<dbReference type="Proteomes" id="UP000007304">
    <property type="component" value="Unassembled WGS sequence"/>
</dbReference>
<dbReference type="InParanoid" id="H6BQ87"/>
<accession>H6BQ87</accession>
<dbReference type="HOGENOM" id="CLU_1686576_0_0_1"/>
<evidence type="ECO:0000313" key="2">
    <source>
        <dbReference type="Proteomes" id="UP000007304"/>
    </source>
</evidence>
<dbReference type="EMBL" id="JH226131">
    <property type="protein sequence ID" value="EHY53757.1"/>
    <property type="molecule type" value="Genomic_DNA"/>
</dbReference>
<dbReference type="AlphaFoldDB" id="H6BQ87"/>
<reference evidence="1" key="1">
    <citation type="submission" date="2011-07" db="EMBL/GenBank/DDBJ databases">
        <title>The Genome Sequence of Exophiala (Wangiella) dermatitidis NIH/UT8656.</title>
        <authorList>
            <consortium name="The Broad Institute Genome Sequencing Platform"/>
            <person name="Cuomo C."/>
            <person name="Wang Z."/>
            <person name="Hunicke-Smith S."/>
            <person name="Szanislo P.J."/>
            <person name="Earl A."/>
            <person name="Young S.K."/>
            <person name="Zeng Q."/>
            <person name="Gargeya S."/>
            <person name="Fitzgerald M."/>
            <person name="Haas B."/>
            <person name="Abouelleil A."/>
            <person name="Alvarado L."/>
            <person name="Arachchi H.M."/>
            <person name="Berlin A."/>
            <person name="Brown A."/>
            <person name="Chapman S.B."/>
            <person name="Chen Z."/>
            <person name="Dunbar C."/>
            <person name="Freedman E."/>
            <person name="Gearin G."/>
            <person name="Gellesch M."/>
            <person name="Goldberg J."/>
            <person name="Griggs A."/>
            <person name="Gujja S."/>
            <person name="Heiman D."/>
            <person name="Howarth C."/>
            <person name="Larson L."/>
            <person name="Lui A."/>
            <person name="MacDonald P.J.P."/>
            <person name="Montmayeur A."/>
            <person name="Murphy C."/>
            <person name="Neiman D."/>
            <person name="Pearson M."/>
            <person name="Priest M."/>
            <person name="Roberts A."/>
            <person name="Saif S."/>
            <person name="Shea T."/>
            <person name="Shenoy N."/>
            <person name="Sisk P."/>
            <person name="Stolte C."/>
            <person name="Sykes S."/>
            <person name="Wortman J."/>
            <person name="Nusbaum C."/>
            <person name="Birren B."/>
        </authorList>
    </citation>
    <scope>NUCLEOTIDE SEQUENCE</scope>
    <source>
        <strain evidence="1">NIH/UT8656</strain>
    </source>
</reference>
<dbReference type="RefSeq" id="XP_009154218.1">
    <property type="nucleotide sequence ID" value="XM_009155970.1"/>
</dbReference>
<protein>
    <submittedName>
        <fullName evidence="1">Uncharacterized protein</fullName>
    </submittedName>
</protein>
<sequence length="156" mass="18027">MISANVEWANRCHDLESKSCRCTLRGHSEQVGGKWLLPSGRFLHPEPTGKTIRFQLECSPDVWHFENISLEHPGVTWRYLWHGCARLALRVLSFKRSTWDLNRGCYDSKGRENNWVLTMTSHMQTGMTCLLLMQFLPQEDICPAVKATLCLMNVDF</sequence>
<dbReference type="VEuPathDB" id="FungiDB:HMPREF1120_01941"/>
<name>H6BQ87_EXODN</name>
<evidence type="ECO:0000313" key="1">
    <source>
        <dbReference type="EMBL" id="EHY53757.1"/>
    </source>
</evidence>
<organism evidence="1 2">
    <name type="scientific">Exophiala dermatitidis (strain ATCC 34100 / CBS 525.76 / NIH/UT8656)</name>
    <name type="common">Black yeast</name>
    <name type="synonym">Wangiella dermatitidis</name>
    <dbReference type="NCBI Taxonomy" id="858893"/>
    <lineage>
        <taxon>Eukaryota</taxon>
        <taxon>Fungi</taxon>
        <taxon>Dikarya</taxon>
        <taxon>Ascomycota</taxon>
        <taxon>Pezizomycotina</taxon>
        <taxon>Eurotiomycetes</taxon>
        <taxon>Chaetothyriomycetidae</taxon>
        <taxon>Chaetothyriales</taxon>
        <taxon>Herpotrichiellaceae</taxon>
        <taxon>Exophiala</taxon>
    </lineage>
</organism>
<dbReference type="GeneID" id="20306580"/>